<keyword evidence="2" id="KW-1185">Reference proteome</keyword>
<gene>
    <name evidence="1" type="ORF">LTR37_019493</name>
</gene>
<protein>
    <submittedName>
        <fullName evidence="1">Uncharacterized protein</fullName>
    </submittedName>
</protein>
<dbReference type="EMBL" id="JAUTXU010000303">
    <property type="protein sequence ID" value="KAK3686778.1"/>
    <property type="molecule type" value="Genomic_DNA"/>
</dbReference>
<name>A0ACC3MFI5_9PEZI</name>
<proteinExistence type="predicted"/>
<dbReference type="Proteomes" id="UP001281147">
    <property type="component" value="Unassembled WGS sequence"/>
</dbReference>
<evidence type="ECO:0000313" key="1">
    <source>
        <dbReference type="EMBL" id="KAK3686778.1"/>
    </source>
</evidence>
<evidence type="ECO:0000313" key="2">
    <source>
        <dbReference type="Proteomes" id="UP001281147"/>
    </source>
</evidence>
<comment type="caution">
    <text evidence="1">The sequence shown here is derived from an EMBL/GenBank/DDBJ whole genome shotgun (WGS) entry which is preliminary data.</text>
</comment>
<reference evidence="1" key="1">
    <citation type="submission" date="2023-07" db="EMBL/GenBank/DDBJ databases">
        <title>Black Yeasts Isolated from many extreme environments.</title>
        <authorList>
            <person name="Coleine C."/>
            <person name="Stajich J.E."/>
            <person name="Selbmann L."/>
        </authorList>
    </citation>
    <scope>NUCLEOTIDE SEQUENCE</scope>
    <source>
        <strain evidence="1">CCFEE 5714</strain>
    </source>
</reference>
<organism evidence="1 2">
    <name type="scientific">Vermiconidia calcicola</name>
    <dbReference type="NCBI Taxonomy" id="1690605"/>
    <lineage>
        <taxon>Eukaryota</taxon>
        <taxon>Fungi</taxon>
        <taxon>Dikarya</taxon>
        <taxon>Ascomycota</taxon>
        <taxon>Pezizomycotina</taxon>
        <taxon>Dothideomycetes</taxon>
        <taxon>Dothideomycetidae</taxon>
        <taxon>Mycosphaerellales</taxon>
        <taxon>Extremaceae</taxon>
        <taxon>Vermiconidia</taxon>
    </lineage>
</organism>
<accession>A0ACC3MFI5</accession>
<sequence>MLTWPLGFALLLPEGILSRMPCPVIGIVPLTLSALFGLINAKYRPKNKEINMVIDFFIALFLLGTIIPGIVMVRAGYWRGRGGQSMLGSFGCSVLLVNFCIHAFFVLREAGIFRIIGKMFSFSSCSTCPHCRRDLRLLWDMTPNGSSTRSSESKEGYVTAPAEEYDEHEGRPSMSVEPRPSTDDETARLV</sequence>